<evidence type="ECO:0000313" key="2">
    <source>
        <dbReference type="EMBL" id="KJV09571.1"/>
    </source>
</evidence>
<dbReference type="OrthoDB" id="9857226at2"/>
<organism evidence="2 3">
    <name type="scientific">Elstera litoralis</name>
    <dbReference type="NCBI Taxonomy" id="552518"/>
    <lineage>
        <taxon>Bacteria</taxon>
        <taxon>Pseudomonadati</taxon>
        <taxon>Pseudomonadota</taxon>
        <taxon>Alphaproteobacteria</taxon>
        <taxon>Rhodospirillales</taxon>
        <taxon>Rhodospirillaceae</taxon>
        <taxon>Elstera</taxon>
    </lineage>
</organism>
<dbReference type="AlphaFoldDB" id="A0A0F3ISA4"/>
<evidence type="ECO:0000313" key="1">
    <source>
        <dbReference type="EMBL" id="KJV07373.1"/>
    </source>
</evidence>
<gene>
    <name evidence="2" type="ORF">VZ95_10615</name>
    <name evidence="1" type="ORF">VZ95_20040</name>
</gene>
<reference evidence="2 3" key="1">
    <citation type="submission" date="2015-03" db="EMBL/GenBank/DDBJ databases">
        <title>Draft genome sequence of Elstera litoralis.</title>
        <authorList>
            <person name="Rahalkar M.C."/>
            <person name="Dhakephalkar P.K."/>
            <person name="Pore S.D."/>
            <person name="Arora P."/>
            <person name="Kapse N.G."/>
            <person name="Pandit P.S."/>
        </authorList>
    </citation>
    <scope>NUCLEOTIDE SEQUENCE [LARGE SCALE GENOMIC DNA]</scope>
    <source>
        <strain evidence="2 3">Dia-1</strain>
    </source>
</reference>
<evidence type="ECO:0000313" key="3">
    <source>
        <dbReference type="Proteomes" id="UP000033774"/>
    </source>
</evidence>
<sequence>MTDFPFLVRIPEATADETTLGEWLEIRDAQYMSRVDVSPASVTYEFSFASKQIADEFARNFVG</sequence>
<proteinExistence type="predicted"/>
<name>A0A0F3ISA4_9PROT</name>
<dbReference type="RefSeq" id="WP_045775811.1">
    <property type="nucleotide sequence ID" value="NZ_LAJY01000255.1"/>
</dbReference>
<keyword evidence="3" id="KW-1185">Reference proteome</keyword>
<comment type="caution">
    <text evidence="2">The sequence shown here is derived from an EMBL/GenBank/DDBJ whole genome shotgun (WGS) entry which is preliminary data.</text>
</comment>
<dbReference type="Proteomes" id="UP000033774">
    <property type="component" value="Unassembled WGS sequence"/>
</dbReference>
<accession>A0A0F3ISA4</accession>
<protein>
    <submittedName>
        <fullName evidence="2">Uncharacterized protein</fullName>
    </submittedName>
</protein>
<dbReference type="EMBL" id="LAJY01000831">
    <property type="protein sequence ID" value="KJV07373.1"/>
    <property type="molecule type" value="Genomic_DNA"/>
</dbReference>
<dbReference type="EMBL" id="LAJY01000255">
    <property type="protein sequence ID" value="KJV09571.1"/>
    <property type="molecule type" value="Genomic_DNA"/>
</dbReference>